<dbReference type="InterPro" id="IPR011765">
    <property type="entry name" value="Pept_M16_N"/>
</dbReference>
<dbReference type="Pfam" id="PF00675">
    <property type="entry name" value="Peptidase_M16"/>
    <property type="match status" value="2"/>
</dbReference>
<evidence type="ECO:0000313" key="6">
    <source>
        <dbReference type="EMBL" id="GLS02080.1"/>
    </source>
</evidence>
<keyword evidence="2" id="KW-0482">Metalloprotease</keyword>
<dbReference type="SUPFAM" id="SSF63411">
    <property type="entry name" value="LuxS/MPP-like metallohydrolase"/>
    <property type="match status" value="4"/>
</dbReference>
<accession>A0ABQ6BJ82</accession>
<feature type="domain" description="Peptidase M16 N-terminal" evidence="4">
    <location>
        <begin position="534"/>
        <end position="655"/>
    </location>
</feature>
<dbReference type="Gene3D" id="3.30.830.10">
    <property type="entry name" value="Metalloenzyme, LuxS/M16 peptidase-like"/>
    <property type="match status" value="4"/>
</dbReference>
<reference evidence="7" key="1">
    <citation type="journal article" date="2019" name="Int. J. Syst. Evol. Microbiol.">
        <title>The Global Catalogue of Microorganisms (GCM) 10K type strain sequencing project: providing services to taxonomists for standard genome sequencing and annotation.</title>
        <authorList>
            <consortium name="The Broad Institute Genomics Platform"/>
            <consortium name="The Broad Institute Genome Sequencing Center for Infectious Disease"/>
            <person name="Wu L."/>
            <person name="Ma J."/>
        </authorList>
    </citation>
    <scope>NUCLEOTIDE SEQUENCE [LARGE SCALE GENOMIC DNA]</scope>
    <source>
        <strain evidence="7">NBRC 110107</strain>
    </source>
</reference>
<feature type="signal peptide" evidence="3">
    <location>
        <begin position="1"/>
        <end position="24"/>
    </location>
</feature>
<organism evidence="6 7">
    <name type="scientific">Brevundimonas denitrificans</name>
    <dbReference type="NCBI Taxonomy" id="1443434"/>
    <lineage>
        <taxon>Bacteria</taxon>
        <taxon>Pseudomonadati</taxon>
        <taxon>Pseudomonadota</taxon>
        <taxon>Alphaproteobacteria</taxon>
        <taxon>Caulobacterales</taxon>
        <taxon>Caulobacteraceae</taxon>
        <taxon>Brevundimonas</taxon>
    </lineage>
</organism>
<proteinExistence type="inferred from homology"/>
<evidence type="ECO:0000313" key="7">
    <source>
        <dbReference type="Proteomes" id="UP001156921"/>
    </source>
</evidence>
<keyword evidence="3" id="KW-0732">Signal</keyword>
<dbReference type="EMBL" id="BSOY01000050">
    <property type="protein sequence ID" value="GLS02080.1"/>
    <property type="molecule type" value="Genomic_DNA"/>
</dbReference>
<dbReference type="PANTHER" id="PTHR11851">
    <property type="entry name" value="METALLOPROTEASE"/>
    <property type="match status" value="1"/>
</dbReference>
<evidence type="ECO:0000256" key="3">
    <source>
        <dbReference type="SAM" id="SignalP"/>
    </source>
</evidence>
<keyword evidence="2" id="KW-0645">Protease</keyword>
<dbReference type="InterPro" id="IPR050361">
    <property type="entry name" value="MPP/UQCRC_Complex"/>
</dbReference>
<dbReference type="PROSITE" id="PS51257">
    <property type="entry name" value="PROKAR_LIPOPROTEIN"/>
    <property type="match status" value="1"/>
</dbReference>
<dbReference type="Pfam" id="PF05193">
    <property type="entry name" value="Peptidase_M16_C"/>
    <property type="match status" value="2"/>
</dbReference>
<name>A0ABQ6BJ82_9CAUL</name>
<dbReference type="RefSeq" id="WP_284222950.1">
    <property type="nucleotide sequence ID" value="NZ_BSOY01000050.1"/>
</dbReference>
<evidence type="ECO:0000259" key="4">
    <source>
        <dbReference type="Pfam" id="PF00675"/>
    </source>
</evidence>
<protein>
    <submittedName>
        <fullName evidence="6">Peptidase M16</fullName>
    </submittedName>
</protein>
<keyword evidence="7" id="KW-1185">Reference proteome</keyword>
<dbReference type="PANTHER" id="PTHR11851:SF49">
    <property type="entry name" value="MITOCHONDRIAL-PROCESSING PEPTIDASE SUBUNIT ALPHA"/>
    <property type="match status" value="1"/>
</dbReference>
<feature type="domain" description="Peptidase M16 C-terminal" evidence="5">
    <location>
        <begin position="225"/>
        <end position="403"/>
    </location>
</feature>
<sequence length="963" mass="102126">MKSRLFAAASIAALMLGVSACATAPSNDYVVDTAVAEAPAAVAAADAAPGPIVVPPLGFAERTLPNGLRVFTARDTATSNVTVQVWYKVGAKDDPEGRSGFAHMFEHLMFKATRNLPQETFDRLTEDVGGSNNASTGLDVTNYYETVPAQHLERMLFAESERMGSLVVDEASFESERDVVKEEFRQRVLSTPYGRFQRLHSQAFIYQDSPYRRPGIGSIADLDAATIDDVLRFHETFYRPDNAYLIVAGNFDQAQLDAWIDGYFGGIENPDRALPVNHVPESFGAAREATFYGPNVPLPMVQITWPTVPYDHPDRAALDVLDGILSTGESSRLYQALVYRQRIATSATSSNSQQQQVGVLNTSAVMSAGHTPDEGMAALRAEVARIRDEPVTEAELAEAKTELVASALRGLETIDGRAFALGYTLIMTDDPTSADRDVANIQAVTVADVQRVARQYLRDDRAIAMRYLQADEQNPPSPVQEVFTAPITLATLAPAGEPVTLLPEGQRTPLPQPGPAVDAATPQVAERRLANGMRVLVARKPGLPLISARLSFNAGSSDDPAGKAGVANFTASLLTQGTESRSAPEIATEIERLGAEIGAGAGVDFTNVFASSPSNVFPQTMALMADVVRNPAYAAEELDREKTQTLNGLRVQLSQPGPVSSLAAARAVFGEAPYALPGSGTPGTIPGLTRDDLVAFHEGRYRPGQATLVFSGDITPEAAYALAEEAFGDWRDPAGTVATIDDPAGALVAPRIIVIDQPGAGQAAVVAALRGIARTDEDYFPLLVGNALMGGGFSARLNQEIRIKRGLSYGASSGLGVREDEGILSASAQTRNDAVPEVAELILAEIARLSATTATEAELAPRKATLIGSFGRQLETVDGLGGLVANLALYGLPLTNLASYDDDVNGVTPDAIRAAAAEHLPASSASLVIVGDASVFLTALRAKYSNIEVVPLSSLNIDSVTLR</sequence>
<gene>
    <name evidence="6" type="ORF">GCM10007859_21000</name>
</gene>
<comment type="caution">
    <text evidence="6">The sequence shown here is derived from an EMBL/GenBank/DDBJ whole genome shotgun (WGS) entry which is preliminary data.</text>
</comment>
<evidence type="ECO:0000259" key="5">
    <source>
        <dbReference type="Pfam" id="PF05193"/>
    </source>
</evidence>
<dbReference type="Proteomes" id="UP001156921">
    <property type="component" value="Unassembled WGS sequence"/>
</dbReference>
<evidence type="ECO:0000256" key="1">
    <source>
        <dbReference type="ARBA" id="ARBA00007261"/>
    </source>
</evidence>
<keyword evidence="2" id="KW-0378">Hydrolase</keyword>
<feature type="chain" id="PRO_5046379324" evidence="3">
    <location>
        <begin position="25"/>
        <end position="963"/>
    </location>
</feature>
<dbReference type="InterPro" id="IPR007863">
    <property type="entry name" value="Peptidase_M16_C"/>
</dbReference>
<feature type="domain" description="Peptidase M16 C-terminal" evidence="5">
    <location>
        <begin position="688"/>
        <end position="863"/>
    </location>
</feature>
<feature type="domain" description="Peptidase M16 N-terminal" evidence="4">
    <location>
        <begin position="69"/>
        <end position="205"/>
    </location>
</feature>
<comment type="similarity">
    <text evidence="1">Belongs to the peptidase M16 family.</text>
</comment>
<dbReference type="InterPro" id="IPR011249">
    <property type="entry name" value="Metalloenz_LuxS/M16"/>
</dbReference>
<evidence type="ECO:0000256" key="2">
    <source>
        <dbReference type="ARBA" id="ARBA00023049"/>
    </source>
</evidence>